<protein>
    <submittedName>
        <fullName evidence="2">Uncharacterized protein</fullName>
    </submittedName>
</protein>
<accession>A0A409Y101</accession>
<keyword evidence="3" id="KW-1185">Reference proteome</keyword>
<organism evidence="2 3">
    <name type="scientific">Gymnopilus dilepis</name>
    <dbReference type="NCBI Taxonomy" id="231916"/>
    <lineage>
        <taxon>Eukaryota</taxon>
        <taxon>Fungi</taxon>
        <taxon>Dikarya</taxon>
        <taxon>Basidiomycota</taxon>
        <taxon>Agaricomycotina</taxon>
        <taxon>Agaricomycetes</taxon>
        <taxon>Agaricomycetidae</taxon>
        <taxon>Agaricales</taxon>
        <taxon>Agaricineae</taxon>
        <taxon>Hymenogastraceae</taxon>
        <taxon>Gymnopilus</taxon>
    </lineage>
</organism>
<feature type="region of interest" description="Disordered" evidence="1">
    <location>
        <begin position="66"/>
        <end position="87"/>
    </location>
</feature>
<gene>
    <name evidence="2" type="ORF">CVT26_010326</name>
</gene>
<dbReference type="Proteomes" id="UP000284706">
    <property type="component" value="Unassembled WGS sequence"/>
</dbReference>
<evidence type="ECO:0000313" key="3">
    <source>
        <dbReference type="Proteomes" id="UP000284706"/>
    </source>
</evidence>
<dbReference type="EMBL" id="NHYE01001338">
    <property type="protein sequence ID" value="PPQ96661.1"/>
    <property type="molecule type" value="Genomic_DNA"/>
</dbReference>
<evidence type="ECO:0000256" key="1">
    <source>
        <dbReference type="SAM" id="MobiDB-lite"/>
    </source>
</evidence>
<sequence length="87" mass="9687">MEAYSNPFYDEKGTENHAIYGKPARSLLHILGLDKYEESLTKAGASIKVIQPTPMAAQATARCLMDKKGSRQAKERDRMVNSEGLEE</sequence>
<reference evidence="2 3" key="1">
    <citation type="journal article" date="2018" name="Evol. Lett.">
        <title>Horizontal gene cluster transfer increased hallucinogenic mushroom diversity.</title>
        <authorList>
            <person name="Reynolds H.T."/>
            <person name="Vijayakumar V."/>
            <person name="Gluck-Thaler E."/>
            <person name="Korotkin H.B."/>
            <person name="Matheny P.B."/>
            <person name="Slot J.C."/>
        </authorList>
    </citation>
    <scope>NUCLEOTIDE SEQUENCE [LARGE SCALE GENOMIC DNA]</scope>
    <source>
        <strain evidence="2 3">SRW20</strain>
    </source>
</reference>
<feature type="compositionally biased region" description="Basic and acidic residues" evidence="1">
    <location>
        <begin position="66"/>
        <end position="80"/>
    </location>
</feature>
<proteinExistence type="predicted"/>
<name>A0A409Y101_9AGAR</name>
<comment type="caution">
    <text evidence="2">The sequence shown here is derived from an EMBL/GenBank/DDBJ whole genome shotgun (WGS) entry which is preliminary data.</text>
</comment>
<evidence type="ECO:0000313" key="2">
    <source>
        <dbReference type="EMBL" id="PPQ96661.1"/>
    </source>
</evidence>
<dbReference type="InParanoid" id="A0A409Y101"/>
<dbReference type="AlphaFoldDB" id="A0A409Y101"/>